<evidence type="ECO:0000313" key="2">
    <source>
        <dbReference type="Proteomes" id="UP000186601"/>
    </source>
</evidence>
<dbReference type="Proteomes" id="UP000186601">
    <property type="component" value="Unassembled WGS sequence"/>
</dbReference>
<accession>A0A2R6P1N6</accession>
<keyword evidence="2" id="KW-1185">Reference proteome</keyword>
<evidence type="ECO:0000313" key="1">
    <source>
        <dbReference type="EMBL" id="PSR83476.1"/>
    </source>
</evidence>
<comment type="caution">
    <text evidence="1">The sequence shown here is derived from an EMBL/GenBank/DDBJ whole genome shotgun (WGS) entry which is preliminary data.</text>
</comment>
<name>A0A2R6P1N6_9APHY</name>
<gene>
    <name evidence="1" type="ORF">PHLCEN_2v5748</name>
</gene>
<sequence>MSQIQKETQGFHTMIEVESQAGLRTNRSDVDPYLTVQSTNIYLYHEDGAASAEQLQRITTV</sequence>
<dbReference type="AlphaFoldDB" id="A0A2R6P1N6"/>
<proteinExistence type="predicted"/>
<organism evidence="1 2">
    <name type="scientific">Hermanssonia centrifuga</name>
    <dbReference type="NCBI Taxonomy" id="98765"/>
    <lineage>
        <taxon>Eukaryota</taxon>
        <taxon>Fungi</taxon>
        <taxon>Dikarya</taxon>
        <taxon>Basidiomycota</taxon>
        <taxon>Agaricomycotina</taxon>
        <taxon>Agaricomycetes</taxon>
        <taxon>Polyporales</taxon>
        <taxon>Meruliaceae</taxon>
        <taxon>Hermanssonia</taxon>
    </lineage>
</organism>
<dbReference type="EMBL" id="MLYV02000559">
    <property type="protein sequence ID" value="PSR83476.1"/>
    <property type="molecule type" value="Genomic_DNA"/>
</dbReference>
<reference evidence="1 2" key="1">
    <citation type="submission" date="2018-02" db="EMBL/GenBank/DDBJ databases">
        <title>Genome sequence of the basidiomycete white-rot fungus Phlebia centrifuga.</title>
        <authorList>
            <person name="Granchi Z."/>
            <person name="Peng M."/>
            <person name="de Vries R.P."/>
            <person name="Hilden K."/>
            <person name="Makela M.R."/>
            <person name="Grigoriev I."/>
            <person name="Riley R."/>
        </authorList>
    </citation>
    <scope>NUCLEOTIDE SEQUENCE [LARGE SCALE GENOMIC DNA]</scope>
    <source>
        <strain evidence="1 2">FBCC195</strain>
    </source>
</reference>
<protein>
    <submittedName>
        <fullName evidence="1">Uncharacterized protein</fullName>
    </submittedName>
</protein>